<dbReference type="NCBIfam" id="TIGR03242">
    <property type="entry name" value="arg_catab_astE"/>
    <property type="match status" value="1"/>
</dbReference>
<protein>
    <recommendedName>
        <fullName evidence="5 6">Succinylglutamate desuccinylase</fullName>
        <ecNumber evidence="5 6">3.5.1.96</ecNumber>
    </recommendedName>
</protein>
<organism evidence="9 10">
    <name type="scientific">Shewanella yunxiaonensis</name>
    <dbReference type="NCBI Taxonomy" id="2829809"/>
    <lineage>
        <taxon>Bacteria</taxon>
        <taxon>Pseudomonadati</taxon>
        <taxon>Pseudomonadota</taxon>
        <taxon>Gammaproteobacteria</taxon>
        <taxon>Alteromonadales</taxon>
        <taxon>Shewanellaceae</taxon>
        <taxon>Shewanella</taxon>
    </lineage>
</organism>
<dbReference type="PIRSF" id="PIRSF017020">
    <property type="entry name" value="AstE"/>
    <property type="match status" value="1"/>
</dbReference>
<dbReference type="InterPro" id="IPR055438">
    <property type="entry name" value="AstE_AspA_cat"/>
</dbReference>
<keyword evidence="1 5" id="KW-0056">Arginine metabolism</keyword>
<dbReference type="GO" id="GO:0009017">
    <property type="term" value="F:succinylglutamate desuccinylase activity"/>
    <property type="evidence" value="ECO:0007669"/>
    <property type="project" value="UniProtKB-EC"/>
</dbReference>
<evidence type="ECO:0000259" key="7">
    <source>
        <dbReference type="Pfam" id="PF04952"/>
    </source>
</evidence>
<keyword evidence="2 5" id="KW-0479">Metal-binding</keyword>
<dbReference type="Pfam" id="PF24827">
    <property type="entry name" value="AstE_AspA_cat"/>
    <property type="match status" value="1"/>
</dbReference>
<comment type="function">
    <text evidence="5">Transforms N(2)-succinylglutamate into succinate and glutamate.</text>
</comment>
<dbReference type="SUPFAM" id="SSF53187">
    <property type="entry name" value="Zn-dependent exopeptidases"/>
    <property type="match status" value="1"/>
</dbReference>
<dbReference type="PANTHER" id="PTHR15162:SF7">
    <property type="entry name" value="SUCCINYLGLUTAMATE DESUCCINYLASE"/>
    <property type="match status" value="1"/>
</dbReference>
<dbReference type="InterPro" id="IPR007036">
    <property type="entry name" value="Aste_AspA_hybrid_dom"/>
</dbReference>
<evidence type="ECO:0000256" key="6">
    <source>
        <dbReference type="NCBIfam" id="TIGR03242"/>
    </source>
</evidence>
<keyword evidence="4 5" id="KW-0862">Zinc</keyword>
<accession>A0ABX7YNS0</accession>
<keyword evidence="3 5" id="KW-0378">Hydrolase</keyword>
<feature type="active site" evidence="5">
    <location>
        <position position="222"/>
    </location>
</feature>
<dbReference type="CDD" id="cd03855">
    <property type="entry name" value="M14_ASTE"/>
    <property type="match status" value="1"/>
</dbReference>
<reference evidence="9 10" key="1">
    <citation type="submission" date="2021-04" db="EMBL/GenBank/DDBJ databases">
        <title>Novel species identification of genus Shewanella.</title>
        <authorList>
            <person name="Liu G."/>
        </authorList>
    </citation>
    <scope>NUCLEOTIDE SEQUENCE [LARGE SCALE GENOMIC DNA]</scope>
    <source>
        <strain evidence="9 10">FJAT-54481</strain>
    </source>
</reference>
<comment type="catalytic activity">
    <reaction evidence="5">
        <text>N-succinyl-L-glutamate + H2O = L-glutamate + succinate</text>
        <dbReference type="Rhea" id="RHEA:15169"/>
        <dbReference type="ChEBI" id="CHEBI:15377"/>
        <dbReference type="ChEBI" id="CHEBI:29985"/>
        <dbReference type="ChEBI" id="CHEBI:30031"/>
        <dbReference type="ChEBI" id="CHEBI:58763"/>
        <dbReference type="EC" id="3.5.1.96"/>
    </reaction>
</comment>
<comment type="pathway">
    <text evidence="5">Amino-acid degradation; L-arginine degradation via AST pathway; L-glutamate and succinate from L-arginine: step 5/5.</text>
</comment>
<evidence type="ECO:0000256" key="2">
    <source>
        <dbReference type="ARBA" id="ARBA00022723"/>
    </source>
</evidence>
<feature type="domain" description="Succinylglutamate desuccinylase/Aspartoacylase catalytic" evidence="8">
    <location>
        <begin position="53"/>
        <end position="247"/>
    </location>
</feature>
<dbReference type="NCBIfam" id="NF003706">
    <property type="entry name" value="PRK05324.1"/>
    <property type="match status" value="1"/>
</dbReference>
<feature type="domain" description="AstE/AspA barrel-sandwich hybrid" evidence="7">
    <location>
        <begin position="262"/>
        <end position="334"/>
    </location>
</feature>
<keyword evidence="10" id="KW-1185">Reference proteome</keyword>
<dbReference type="InterPro" id="IPR050178">
    <property type="entry name" value="AspA/AstE_fam"/>
</dbReference>
<feature type="binding site" evidence="5">
    <location>
        <position position="158"/>
    </location>
    <ligand>
        <name>Zn(2+)</name>
        <dbReference type="ChEBI" id="CHEBI:29105"/>
    </ligand>
</feature>
<dbReference type="EC" id="3.5.1.96" evidence="5 6"/>
<name>A0ABX7YNS0_9GAMM</name>
<dbReference type="RefSeq" id="WP_212593455.1">
    <property type="nucleotide sequence ID" value="NZ_CP073587.1"/>
</dbReference>
<dbReference type="InterPro" id="IPR016681">
    <property type="entry name" value="SuccinylGlu_desuccinylase"/>
</dbReference>
<dbReference type="Gene3D" id="3.40.630.10">
    <property type="entry name" value="Zn peptidases"/>
    <property type="match status" value="1"/>
</dbReference>
<comment type="similarity">
    <text evidence="5">Belongs to the AspA/AstE family. Succinylglutamate desuccinylase subfamily.</text>
</comment>
<evidence type="ECO:0000256" key="4">
    <source>
        <dbReference type="ARBA" id="ARBA00022833"/>
    </source>
</evidence>
<evidence type="ECO:0000256" key="3">
    <source>
        <dbReference type="ARBA" id="ARBA00022801"/>
    </source>
</evidence>
<dbReference type="HAMAP" id="MF_00767">
    <property type="entry name" value="Arg_catab_AstE"/>
    <property type="match status" value="1"/>
</dbReference>
<gene>
    <name evidence="5 9" type="primary">astE</name>
    <name evidence="9" type="ORF">KDN34_08845</name>
</gene>
<evidence type="ECO:0000313" key="10">
    <source>
        <dbReference type="Proteomes" id="UP000679575"/>
    </source>
</evidence>
<feature type="binding site" evidence="5">
    <location>
        <position position="63"/>
    </location>
    <ligand>
        <name>Zn(2+)</name>
        <dbReference type="ChEBI" id="CHEBI:29105"/>
    </ligand>
</feature>
<dbReference type="Proteomes" id="UP000679575">
    <property type="component" value="Chromosome"/>
</dbReference>
<dbReference type="Pfam" id="PF04952">
    <property type="entry name" value="AstE_AspA_hybrid"/>
    <property type="match status" value="1"/>
</dbReference>
<evidence type="ECO:0000256" key="1">
    <source>
        <dbReference type="ARBA" id="ARBA00022503"/>
    </source>
</evidence>
<comment type="cofactor">
    <cofactor evidence="5">
        <name>Zn(2+)</name>
        <dbReference type="ChEBI" id="CHEBI:29105"/>
    </cofactor>
    <text evidence="5">Binds 1 zinc ion per subunit.</text>
</comment>
<evidence type="ECO:0000259" key="8">
    <source>
        <dbReference type="Pfam" id="PF24827"/>
    </source>
</evidence>
<feature type="binding site" evidence="5">
    <location>
        <position position="66"/>
    </location>
    <ligand>
        <name>Zn(2+)</name>
        <dbReference type="ChEBI" id="CHEBI:29105"/>
    </ligand>
</feature>
<evidence type="ECO:0000256" key="5">
    <source>
        <dbReference type="HAMAP-Rule" id="MF_00767"/>
    </source>
</evidence>
<sequence length="342" mass="38454">MLQQLLQQANFLELTLANPAFMAEERAAIADHTGVELWDTGVLVFTPLQTVPTEDIVLSSGIHGNETAPIELCNQLIHDILQQKIVLQQRLMFIFGNPPAMIEGTRFVTENLNRLFNGEYANPSVATNEERQRAAKLESYVQRFFQSGGRSRFHYDLHTAIRRSHHQRFAICPFRPEKPHLKQQLAFLNAAGVDAFLMHHEATTTFSYASSVKYQAEAFTVELGKVMPFGQNDLSQLAATREMLIRVISESEFPALTYQPENLVLYRVCRSLNKHFADFTFAFSNDLPNFTQFAKGEVLAYENNQPITAEYAGEAIVFPNAQVPIGQRAALCVIADDAITLA</sequence>
<proteinExistence type="inferred from homology"/>
<dbReference type="EMBL" id="CP073587">
    <property type="protein sequence ID" value="QUN04398.1"/>
    <property type="molecule type" value="Genomic_DNA"/>
</dbReference>
<dbReference type="PANTHER" id="PTHR15162">
    <property type="entry name" value="ASPARTOACYLASE"/>
    <property type="match status" value="1"/>
</dbReference>
<evidence type="ECO:0000313" key="9">
    <source>
        <dbReference type="EMBL" id="QUN04398.1"/>
    </source>
</evidence>